<dbReference type="eggNOG" id="ENOG502RQBY">
    <property type="taxonomic scope" value="Eukaryota"/>
</dbReference>
<dbReference type="EMBL" id="KN275960">
    <property type="protein sequence ID" value="EEH47510.1"/>
    <property type="molecule type" value="Genomic_DNA"/>
</dbReference>
<dbReference type="RefSeq" id="XP_010759518.1">
    <property type="nucleotide sequence ID" value="XM_010761216.1"/>
</dbReference>
<evidence type="ECO:0000313" key="1">
    <source>
        <dbReference type="EMBL" id="EEH47510.1"/>
    </source>
</evidence>
<organism evidence="1 2">
    <name type="scientific">Paracoccidioides brasiliensis (strain Pb18)</name>
    <dbReference type="NCBI Taxonomy" id="502780"/>
    <lineage>
        <taxon>Eukaryota</taxon>
        <taxon>Fungi</taxon>
        <taxon>Dikarya</taxon>
        <taxon>Ascomycota</taxon>
        <taxon>Pezizomycotina</taxon>
        <taxon>Eurotiomycetes</taxon>
        <taxon>Eurotiomycetidae</taxon>
        <taxon>Onygenales</taxon>
        <taxon>Ajellomycetaceae</taxon>
        <taxon>Paracoccidioides</taxon>
    </lineage>
</organism>
<dbReference type="HOGENOM" id="CLU_1540541_0_0_1"/>
<dbReference type="AlphaFoldDB" id="C1G8K8"/>
<dbReference type="KEGG" id="pbn:PADG_03594"/>
<reference evidence="1 2" key="1">
    <citation type="journal article" date="2011" name="PLoS Genet.">
        <title>Comparative genomic analysis of human fungal pathogens causing paracoccidioidomycosis.</title>
        <authorList>
            <person name="Desjardins C.A."/>
            <person name="Champion M.D."/>
            <person name="Holder J.W."/>
            <person name="Muszewska A."/>
            <person name="Goldberg J."/>
            <person name="Bailao A.M."/>
            <person name="Brigido M.M."/>
            <person name="Ferreira M.E."/>
            <person name="Garcia A.M."/>
            <person name="Grynberg M."/>
            <person name="Gujja S."/>
            <person name="Heiman D.I."/>
            <person name="Henn M.R."/>
            <person name="Kodira C.D."/>
            <person name="Leon-Narvaez H."/>
            <person name="Longo L.V."/>
            <person name="Ma L.J."/>
            <person name="Malavazi I."/>
            <person name="Matsuo A.L."/>
            <person name="Morais F.V."/>
            <person name="Pereira M."/>
            <person name="Rodriguez-Brito S."/>
            <person name="Sakthikumar S."/>
            <person name="Salem-Izacc S.M."/>
            <person name="Sykes S.M."/>
            <person name="Teixeira M.M."/>
            <person name="Vallejo M.C."/>
            <person name="Walter M.E."/>
            <person name="Yandava C."/>
            <person name="Young S."/>
            <person name="Zeng Q."/>
            <person name="Zucker J."/>
            <person name="Felipe M.S."/>
            <person name="Goldman G.H."/>
            <person name="Haas B.J."/>
            <person name="McEwen J.G."/>
            <person name="Nino-Vega G."/>
            <person name="Puccia R."/>
            <person name="San-Blas G."/>
            <person name="Soares C.M."/>
            <person name="Birren B.W."/>
            <person name="Cuomo C.A."/>
        </authorList>
    </citation>
    <scope>NUCLEOTIDE SEQUENCE [LARGE SCALE GENOMIC DNA]</scope>
    <source>
        <strain evidence="1 2">Pb18</strain>
    </source>
</reference>
<keyword evidence="2" id="KW-1185">Reference proteome</keyword>
<dbReference type="OrthoDB" id="5313741at2759"/>
<dbReference type="VEuPathDB" id="FungiDB:PADG_03594"/>
<dbReference type="InParanoid" id="C1G8K8"/>
<evidence type="ECO:0000313" key="2">
    <source>
        <dbReference type="Proteomes" id="UP000001628"/>
    </source>
</evidence>
<name>C1G8K8_PARBD</name>
<proteinExistence type="predicted"/>
<dbReference type="GeneID" id="22582877"/>
<dbReference type="Proteomes" id="UP000001628">
    <property type="component" value="Unassembled WGS sequence"/>
</dbReference>
<accession>C1G8K8</accession>
<protein>
    <submittedName>
        <fullName evidence="1">Uncharacterized protein</fullName>
    </submittedName>
</protein>
<dbReference type="OMA" id="FTCKIDA"/>
<gene>
    <name evidence="1" type="ORF">PADG_03594</name>
</gene>
<sequence length="174" mass="19695">MARHHEERVKKAKKYARKEEVRKFFCRRSIPPGEPLLDEQLVIGKVILVHMHRLGLSRKVEFEAEEVKYVSATKLEGDCIGAESVNVTSVLLLLQSSPDRAVIDMFEKRRSAHYHGSIKTGQPPNKKKLFIGTLRVNDRAYGRPAGTNTEFNVFSLAAFTCKIDALTSDPRRSS</sequence>